<evidence type="ECO:0000256" key="1">
    <source>
        <dbReference type="SAM" id="SignalP"/>
    </source>
</evidence>
<dbReference type="PANTHER" id="PTHR40640">
    <property type="entry name" value="ANCHORED GLYCOPROTEIN, PUTATIVE (AFU_ORTHOLOGUE AFUA_8G04860)-RELATED"/>
    <property type="match status" value="1"/>
</dbReference>
<dbReference type="PANTHER" id="PTHR40640:SF1">
    <property type="entry name" value="ANCHORED GLYCOPROTEIN, PUTATIVE (AFU_ORTHOLOGUE AFUA_8G04860)-RELATED"/>
    <property type="match status" value="1"/>
</dbReference>
<gene>
    <name evidence="2" type="ORF">CC80DRAFT_533001</name>
</gene>
<keyword evidence="3" id="KW-1185">Reference proteome</keyword>
<organism evidence="2 3">
    <name type="scientific">Byssothecium circinans</name>
    <dbReference type="NCBI Taxonomy" id="147558"/>
    <lineage>
        <taxon>Eukaryota</taxon>
        <taxon>Fungi</taxon>
        <taxon>Dikarya</taxon>
        <taxon>Ascomycota</taxon>
        <taxon>Pezizomycotina</taxon>
        <taxon>Dothideomycetes</taxon>
        <taxon>Pleosporomycetidae</taxon>
        <taxon>Pleosporales</taxon>
        <taxon>Massarineae</taxon>
        <taxon>Massarinaceae</taxon>
        <taxon>Byssothecium</taxon>
    </lineage>
</organism>
<dbReference type="Proteomes" id="UP000800035">
    <property type="component" value="Unassembled WGS sequence"/>
</dbReference>
<keyword evidence="1" id="KW-0732">Signal</keyword>
<dbReference type="EMBL" id="ML976984">
    <property type="protein sequence ID" value="KAF1959611.1"/>
    <property type="molecule type" value="Genomic_DNA"/>
</dbReference>
<feature type="signal peptide" evidence="1">
    <location>
        <begin position="1"/>
        <end position="16"/>
    </location>
</feature>
<evidence type="ECO:0000313" key="3">
    <source>
        <dbReference type="Proteomes" id="UP000800035"/>
    </source>
</evidence>
<evidence type="ECO:0008006" key="4">
    <source>
        <dbReference type="Google" id="ProtNLM"/>
    </source>
</evidence>
<reference evidence="2" key="1">
    <citation type="journal article" date="2020" name="Stud. Mycol.">
        <title>101 Dothideomycetes genomes: a test case for predicting lifestyles and emergence of pathogens.</title>
        <authorList>
            <person name="Haridas S."/>
            <person name="Albert R."/>
            <person name="Binder M."/>
            <person name="Bloem J."/>
            <person name="Labutti K."/>
            <person name="Salamov A."/>
            <person name="Andreopoulos B."/>
            <person name="Baker S."/>
            <person name="Barry K."/>
            <person name="Bills G."/>
            <person name="Bluhm B."/>
            <person name="Cannon C."/>
            <person name="Castanera R."/>
            <person name="Culley D."/>
            <person name="Daum C."/>
            <person name="Ezra D."/>
            <person name="Gonzalez J."/>
            <person name="Henrissat B."/>
            <person name="Kuo A."/>
            <person name="Liang C."/>
            <person name="Lipzen A."/>
            <person name="Lutzoni F."/>
            <person name="Magnuson J."/>
            <person name="Mondo S."/>
            <person name="Nolan M."/>
            <person name="Ohm R."/>
            <person name="Pangilinan J."/>
            <person name="Park H.-J."/>
            <person name="Ramirez L."/>
            <person name="Alfaro M."/>
            <person name="Sun H."/>
            <person name="Tritt A."/>
            <person name="Yoshinaga Y."/>
            <person name="Zwiers L.-H."/>
            <person name="Turgeon B."/>
            <person name="Goodwin S."/>
            <person name="Spatafora J."/>
            <person name="Crous P."/>
            <person name="Grigoriev I."/>
        </authorList>
    </citation>
    <scope>NUCLEOTIDE SEQUENCE</scope>
    <source>
        <strain evidence="2">CBS 675.92</strain>
    </source>
</reference>
<accession>A0A6A5U413</accession>
<sequence>MRHFITFSALAPLALANTNLPFFWPGGGEVNSTNPVASIVSVDKATTVVNLACPKSVDLNDCGWGTGQITFSVISTSTYVAAFPQGNFKCTSSKDANVACAMGLLMESADGKSGTMFADTTLSGSDAAMQTATVTAGEEKLAASNTPTATSASGSGSMVTSASAGAKASGSAASATGSAATPTASGAATRFGVEGAALAAMVGAAAFAL</sequence>
<name>A0A6A5U413_9PLEO</name>
<protein>
    <recommendedName>
        <fullName evidence="4">GPI anchored cell wall protein</fullName>
    </recommendedName>
</protein>
<evidence type="ECO:0000313" key="2">
    <source>
        <dbReference type="EMBL" id="KAF1959611.1"/>
    </source>
</evidence>
<proteinExistence type="predicted"/>
<dbReference type="OrthoDB" id="4991875at2759"/>
<dbReference type="AlphaFoldDB" id="A0A6A5U413"/>
<feature type="chain" id="PRO_5025366870" description="GPI anchored cell wall protein" evidence="1">
    <location>
        <begin position="17"/>
        <end position="209"/>
    </location>
</feature>